<dbReference type="Proteomes" id="UP000238479">
    <property type="component" value="Chromosome 2"/>
</dbReference>
<keyword evidence="11" id="KW-0325">Glycoprotein</keyword>
<dbReference type="SMART" id="SM00365">
    <property type="entry name" value="LRR_SD22"/>
    <property type="match status" value="7"/>
</dbReference>
<gene>
    <name evidence="17" type="ORF">RchiOBHm_Chr2g0132821</name>
</gene>
<dbReference type="Pfam" id="PF08263">
    <property type="entry name" value="LRRNT_2"/>
    <property type="match status" value="1"/>
</dbReference>
<evidence type="ECO:0000256" key="9">
    <source>
        <dbReference type="ARBA" id="ARBA00023136"/>
    </source>
</evidence>
<keyword evidence="7" id="KW-0677">Repeat</keyword>
<evidence type="ECO:0000313" key="18">
    <source>
        <dbReference type="Proteomes" id="UP000238479"/>
    </source>
</evidence>
<keyword evidence="8 13" id="KW-1133">Transmembrane helix</keyword>
<feature type="region of interest" description="Disordered" evidence="12">
    <location>
        <begin position="901"/>
        <end position="922"/>
    </location>
</feature>
<keyword evidence="3" id="KW-1003">Cell membrane</keyword>
<proteinExistence type="inferred from homology"/>
<dbReference type="Pfam" id="PF13855">
    <property type="entry name" value="LRR_8"/>
    <property type="match status" value="1"/>
</dbReference>
<dbReference type="PANTHER" id="PTHR48063">
    <property type="entry name" value="LRR RECEPTOR-LIKE KINASE"/>
    <property type="match status" value="1"/>
</dbReference>
<dbReference type="EC" id="2.7.11.1" evidence="17"/>
<evidence type="ECO:0000256" key="2">
    <source>
        <dbReference type="ARBA" id="ARBA00009592"/>
    </source>
</evidence>
<evidence type="ECO:0000256" key="14">
    <source>
        <dbReference type="SAM" id="SignalP"/>
    </source>
</evidence>
<comment type="similarity">
    <text evidence="2">Belongs to the RLP family.</text>
</comment>
<sequence>MLSTTLSNRPMSSVLVGLLCLVTTSAICCLCSGISPNTRCIASEKTALLRFKQGLLDESNVLASWENQKDCCEWRGIACNNQTGHLIMLDLYYNSSDVYNVETPLRGVIAPSLLELQYLSYLDLSNNYFEGMIPNFIGSLSQLKVLKLAGASFTGPIPPQLGNLSKLHTLDLAWNVVTFENLEWLTHLYSLRCLNMSGLNFSESVNWPESISKLPSLVELQLSSCNLPNVDLRSLSSINSSTTLEVLELSDNLLNSSIFYWIANVSTKFVHIGLMGDQLQGPIPDVFAKMVSLVSLDLSYNHLEGGIPKSFQNICSLESLNLWENKLSDRLENSVKNLACSESTLKSLFLSGNPFWGSFPAELTQFVSLTELYIDGTNMSGLLPKGLQQLSQLRSLSLVFNQFSGSLPDFTGLPSLRLLFLSNNQFNGSIPESMGLLSSLEYLTVSWNSLTGALTEAHFSNLSRLRSLSIDHNPLSFNLSFNWNPPFQLETLDVSSCKIGPAFPRWIQKQRELTSLFMSNASISDSVPNEFWDLSSSLFELNLSMNQIHGKLPDLSTKNCSYFTFDLSSNHLFGQLPPFPPNVGILHLSKNMFSGPLSSFCPTEAQKLSNLDLSDNLLSGELPSCWIKYQELLSLNLGNNTFSGNIPSTVGYLKNLVLLRLQDNKLSGDLPSLENCTELRVVDLGTNRLSGRIPAWIGQTLTKLLVLRLHFNEFYGSLPLSLCGLSVIHVLDLSQNNISGALPHCLNNITAYTSMSSQLEDLTILGFVQLVWKGINIQWGENLKHLRSIDISSNYLSGDIPETMTSMMRLISLNLSRNNLTGVLPSDFGQLKNLESLDLSRNQLSGNIPASLSRLNFLSVLNLSYNNLSGRIPLGTQLQSFNASAYMDNLGLCGPPLTPLCPGDATNQDSPPTSGAEGDKTEQDEDGLITLGFYVSSVLGFIIGFWGFCAPLLLKISWRIAYFQYLNDIKIWNCHV</sequence>
<evidence type="ECO:0000256" key="11">
    <source>
        <dbReference type="ARBA" id="ARBA00023180"/>
    </source>
</evidence>
<dbReference type="InterPro" id="IPR001611">
    <property type="entry name" value="Leu-rich_rpt"/>
</dbReference>
<evidence type="ECO:0000256" key="4">
    <source>
        <dbReference type="ARBA" id="ARBA00022614"/>
    </source>
</evidence>
<evidence type="ECO:0000256" key="12">
    <source>
        <dbReference type="SAM" id="MobiDB-lite"/>
    </source>
</evidence>
<dbReference type="PROSITE" id="PS51450">
    <property type="entry name" value="LRR"/>
    <property type="match status" value="1"/>
</dbReference>
<protein>
    <submittedName>
        <fullName evidence="17">Putative non-specific serine/threonine protein kinase</fullName>
        <ecNumber evidence="17">2.7.11.1</ecNumber>
    </submittedName>
</protein>
<dbReference type="InterPro" id="IPR032675">
    <property type="entry name" value="LRR_dom_sf"/>
</dbReference>
<feature type="transmembrane region" description="Helical" evidence="13">
    <location>
        <begin position="931"/>
        <end position="954"/>
    </location>
</feature>
<evidence type="ECO:0000256" key="1">
    <source>
        <dbReference type="ARBA" id="ARBA00004251"/>
    </source>
</evidence>
<evidence type="ECO:0000256" key="13">
    <source>
        <dbReference type="SAM" id="Phobius"/>
    </source>
</evidence>
<dbReference type="Pfam" id="PF00560">
    <property type="entry name" value="LRR_1"/>
    <property type="match status" value="5"/>
</dbReference>
<feature type="domain" description="Leucine-rich repeat-containing N-terminal plant-type" evidence="15">
    <location>
        <begin position="42"/>
        <end position="80"/>
    </location>
</feature>
<dbReference type="Pfam" id="PF23598">
    <property type="entry name" value="LRR_14"/>
    <property type="match status" value="1"/>
</dbReference>
<dbReference type="OrthoDB" id="8731593at2759"/>
<organism evidence="17 18">
    <name type="scientific">Rosa chinensis</name>
    <name type="common">China rose</name>
    <dbReference type="NCBI Taxonomy" id="74649"/>
    <lineage>
        <taxon>Eukaryota</taxon>
        <taxon>Viridiplantae</taxon>
        <taxon>Streptophyta</taxon>
        <taxon>Embryophyta</taxon>
        <taxon>Tracheophyta</taxon>
        <taxon>Spermatophyta</taxon>
        <taxon>Magnoliopsida</taxon>
        <taxon>eudicotyledons</taxon>
        <taxon>Gunneridae</taxon>
        <taxon>Pentapetalae</taxon>
        <taxon>rosids</taxon>
        <taxon>fabids</taxon>
        <taxon>Rosales</taxon>
        <taxon>Rosaceae</taxon>
        <taxon>Rosoideae</taxon>
        <taxon>Rosoideae incertae sedis</taxon>
        <taxon>Rosa</taxon>
    </lineage>
</organism>
<evidence type="ECO:0000256" key="10">
    <source>
        <dbReference type="ARBA" id="ARBA00023170"/>
    </source>
</evidence>
<name>A0A2P6RVE5_ROSCH</name>
<dbReference type="AlphaFoldDB" id="A0A2P6RVE5"/>
<dbReference type="InterPro" id="IPR013210">
    <property type="entry name" value="LRR_N_plant-typ"/>
</dbReference>
<dbReference type="EMBL" id="PDCK01000040">
    <property type="protein sequence ID" value="PRQ50405.1"/>
    <property type="molecule type" value="Genomic_DNA"/>
</dbReference>
<dbReference type="GO" id="GO:0005886">
    <property type="term" value="C:plasma membrane"/>
    <property type="evidence" value="ECO:0007669"/>
    <property type="project" value="UniProtKB-SubCell"/>
</dbReference>
<feature type="domain" description="Disease resistance R13L4/SHOC-2-like LRR" evidence="16">
    <location>
        <begin position="344"/>
        <end position="515"/>
    </location>
</feature>
<dbReference type="GO" id="GO:0004674">
    <property type="term" value="F:protein serine/threonine kinase activity"/>
    <property type="evidence" value="ECO:0007669"/>
    <property type="project" value="UniProtKB-KW"/>
</dbReference>
<dbReference type="PANTHER" id="PTHR48063:SF101">
    <property type="entry name" value="LRR RECEPTOR-LIKE SERINE_THREONINE-PROTEIN KINASE FLS2"/>
    <property type="match status" value="1"/>
</dbReference>
<dbReference type="InterPro" id="IPR003591">
    <property type="entry name" value="Leu-rich_rpt_typical-subtyp"/>
</dbReference>
<dbReference type="OMA" id="DYIDMRS"/>
<keyword evidence="10" id="KW-0675">Receptor</keyword>
<keyword evidence="18" id="KW-1185">Reference proteome</keyword>
<evidence type="ECO:0000256" key="3">
    <source>
        <dbReference type="ARBA" id="ARBA00022475"/>
    </source>
</evidence>
<evidence type="ECO:0000259" key="16">
    <source>
        <dbReference type="Pfam" id="PF23598"/>
    </source>
</evidence>
<evidence type="ECO:0000256" key="7">
    <source>
        <dbReference type="ARBA" id="ARBA00022737"/>
    </source>
</evidence>
<feature type="chain" id="PRO_5015183034" evidence="14">
    <location>
        <begin position="27"/>
        <end position="976"/>
    </location>
</feature>
<accession>A0A2P6RVE5</accession>
<dbReference type="SUPFAM" id="SSF52058">
    <property type="entry name" value="L domain-like"/>
    <property type="match status" value="2"/>
</dbReference>
<evidence type="ECO:0000259" key="15">
    <source>
        <dbReference type="Pfam" id="PF08263"/>
    </source>
</evidence>
<dbReference type="Gene3D" id="3.80.10.10">
    <property type="entry name" value="Ribonuclease Inhibitor"/>
    <property type="match status" value="4"/>
</dbReference>
<keyword evidence="5 13" id="KW-0812">Transmembrane</keyword>
<dbReference type="Gramene" id="PRQ50405">
    <property type="protein sequence ID" value="PRQ50405"/>
    <property type="gene ID" value="RchiOBHm_Chr2g0132821"/>
</dbReference>
<keyword evidence="17" id="KW-0808">Transferase</keyword>
<evidence type="ECO:0000256" key="8">
    <source>
        <dbReference type="ARBA" id="ARBA00022989"/>
    </source>
</evidence>
<feature type="signal peptide" evidence="14">
    <location>
        <begin position="1"/>
        <end position="26"/>
    </location>
</feature>
<evidence type="ECO:0000256" key="6">
    <source>
        <dbReference type="ARBA" id="ARBA00022729"/>
    </source>
</evidence>
<dbReference type="PRINTS" id="PR00019">
    <property type="entry name" value="LEURICHRPT"/>
</dbReference>
<reference evidence="17 18" key="1">
    <citation type="journal article" date="2018" name="Nat. Genet.">
        <title>The Rosa genome provides new insights in the design of modern roses.</title>
        <authorList>
            <person name="Bendahmane M."/>
        </authorList>
    </citation>
    <scope>NUCLEOTIDE SEQUENCE [LARGE SCALE GENOMIC DNA]</scope>
    <source>
        <strain evidence="18">cv. Old Blush</strain>
    </source>
</reference>
<dbReference type="InterPro" id="IPR046956">
    <property type="entry name" value="RLP23-like"/>
</dbReference>
<dbReference type="SUPFAM" id="SSF52047">
    <property type="entry name" value="RNI-like"/>
    <property type="match status" value="1"/>
</dbReference>
<evidence type="ECO:0000256" key="5">
    <source>
        <dbReference type="ARBA" id="ARBA00022692"/>
    </source>
</evidence>
<dbReference type="InterPro" id="IPR055414">
    <property type="entry name" value="LRR_R13L4/SHOC2-like"/>
</dbReference>
<keyword evidence="17" id="KW-0723">Serine/threonine-protein kinase</keyword>
<dbReference type="FunFam" id="3.80.10.10:FF:000095">
    <property type="entry name" value="LRR receptor-like serine/threonine-protein kinase GSO1"/>
    <property type="match status" value="2"/>
</dbReference>
<comment type="subcellular location">
    <subcellularLocation>
        <location evidence="1">Cell membrane</location>
        <topology evidence="1">Single-pass type I membrane protein</topology>
    </subcellularLocation>
</comment>
<keyword evidence="9 13" id="KW-0472">Membrane</keyword>
<dbReference type="SMART" id="SM00369">
    <property type="entry name" value="LRR_TYP"/>
    <property type="match status" value="8"/>
</dbReference>
<comment type="caution">
    <text evidence="17">The sequence shown here is derived from an EMBL/GenBank/DDBJ whole genome shotgun (WGS) entry which is preliminary data.</text>
</comment>
<keyword evidence="4" id="KW-0433">Leucine-rich repeat</keyword>
<keyword evidence="6 14" id="KW-0732">Signal</keyword>
<keyword evidence="17" id="KW-0418">Kinase</keyword>
<evidence type="ECO:0000313" key="17">
    <source>
        <dbReference type="EMBL" id="PRQ50405.1"/>
    </source>
</evidence>